<keyword evidence="2" id="KW-1185">Reference proteome</keyword>
<dbReference type="Proteomes" id="UP000054776">
    <property type="component" value="Unassembled WGS sequence"/>
</dbReference>
<protein>
    <submittedName>
        <fullName evidence="1">Uncharacterized protein</fullName>
    </submittedName>
</protein>
<comment type="caution">
    <text evidence="1">The sequence shown here is derived from an EMBL/GenBank/DDBJ whole genome shotgun (WGS) entry which is preliminary data.</text>
</comment>
<evidence type="ECO:0000313" key="2">
    <source>
        <dbReference type="Proteomes" id="UP000054776"/>
    </source>
</evidence>
<name>A0A0V1BBF8_TRISP</name>
<dbReference type="AlphaFoldDB" id="A0A0V1BBF8"/>
<reference evidence="1 2" key="1">
    <citation type="submission" date="2015-01" db="EMBL/GenBank/DDBJ databases">
        <title>Evolution of Trichinella species and genotypes.</title>
        <authorList>
            <person name="Korhonen P.K."/>
            <person name="Edoardo P."/>
            <person name="Giuseppe L.R."/>
            <person name="Gasser R.B."/>
        </authorList>
    </citation>
    <scope>NUCLEOTIDE SEQUENCE [LARGE SCALE GENOMIC DNA]</scope>
    <source>
        <strain evidence="1">ISS3</strain>
    </source>
</reference>
<proteinExistence type="predicted"/>
<dbReference type="InParanoid" id="A0A0V1BBF8"/>
<gene>
    <name evidence="1" type="ORF">T01_8892</name>
</gene>
<organism evidence="1 2">
    <name type="scientific">Trichinella spiralis</name>
    <name type="common">Trichina worm</name>
    <dbReference type="NCBI Taxonomy" id="6334"/>
    <lineage>
        <taxon>Eukaryota</taxon>
        <taxon>Metazoa</taxon>
        <taxon>Ecdysozoa</taxon>
        <taxon>Nematoda</taxon>
        <taxon>Enoplea</taxon>
        <taxon>Dorylaimia</taxon>
        <taxon>Trichinellida</taxon>
        <taxon>Trichinellidae</taxon>
        <taxon>Trichinella</taxon>
    </lineage>
</organism>
<sequence>MSNVENLTGTTVEHFAQAAEKKMLETIGQCKSSKTPPGRHNAAYPRCAAEDANEQTLPEATITLH</sequence>
<evidence type="ECO:0000313" key="1">
    <source>
        <dbReference type="EMBL" id="KRY34334.1"/>
    </source>
</evidence>
<accession>A0A0V1BBF8</accession>
<dbReference type="EMBL" id="JYDH01000069">
    <property type="protein sequence ID" value="KRY34334.1"/>
    <property type="molecule type" value="Genomic_DNA"/>
</dbReference>